<evidence type="ECO:0000256" key="1">
    <source>
        <dbReference type="SAM" id="MobiDB-lite"/>
    </source>
</evidence>
<feature type="compositionally biased region" description="Gly residues" evidence="1">
    <location>
        <begin position="139"/>
        <end position="151"/>
    </location>
</feature>
<reference evidence="2 3" key="1">
    <citation type="journal article" date="2019" name="Nat. Ecol. Evol.">
        <title>Megaphylogeny resolves global patterns of mushroom evolution.</title>
        <authorList>
            <person name="Varga T."/>
            <person name="Krizsan K."/>
            <person name="Foldi C."/>
            <person name="Dima B."/>
            <person name="Sanchez-Garcia M."/>
            <person name="Sanchez-Ramirez S."/>
            <person name="Szollosi G.J."/>
            <person name="Szarkandi J.G."/>
            <person name="Papp V."/>
            <person name="Albert L."/>
            <person name="Andreopoulos W."/>
            <person name="Angelini C."/>
            <person name="Antonin V."/>
            <person name="Barry K.W."/>
            <person name="Bougher N.L."/>
            <person name="Buchanan P."/>
            <person name="Buyck B."/>
            <person name="Bense V."/>
            <person name="Catcheside P."/>
            <person name="Chovatia M."/>
            <person name="Cooper J."/>
            <person name="Damon W."/>
            <person name="Desjardin D."/>
            <person name="Finy P."/>
            <person name="Geml J."/>
            <person name="Haridas S."/>
            <person name="Hughes K."/>
            <person name="Justo A."/>
            <person name="Karasinski D."/>
            <person name="Kautmanova I."/>
            <person name="Kiss B."/>
            <person name="Kocsube S."/>
            <person name="Kotiranta H."/>
            <person name="LaButti K.M."/>
            <person name="Lechner B.E."/>
            <person name="Liimatainen K."/>
            <person name="Lipzen A."/>
            <person name="Lukacs Z."/>
            <person name="Mihaltcheva S."/>
            <person name="Morgado L.N."/>
            <person name="Niskanen T."/>
            <person name="Noordeloos M.E."/>
            <person name="Ohm R.A."/>
            <person name="Ortiz-Santana B."/>
            <person name="Ovrebo C."/>
            <person name="Racz N."/>
            <person name="Riley R."/>
            <person name="Savchenko A."/>
            <person name="Shiryaev A."/>
            <person name="Soop K."/>
            <person name="Spirin V."/>
            <person name="Szebenyi C."/>
            <person name="Tomsovsky M."/>
            <person name="Tulloss R.E."/>
            <person name="Uehling J."/>
            <person name="Grigoriev I.V."/>
            <person name="Vagvolgyi C."/>
            <person name="Papp T."/>
            <person name="Martin F.M."/>
            <person name="Miettinen O."/>
            <person name="Hibbett D.S."/>
            <person name="Nagy L.G."/>
        </authorList>
    </citation>
    <scope>NUCLEOTIDE SEQUENCE [LARGE SCALE GENOMIC DNA]</scope>
    <source>
        <strain evidence="2 3">CBS 962.96</strain>
    </source>
</reference>
<accession>A0A4S8LU05</accession>
<dbReference type="Proteomes" id="UP000297245">
    <property type="component" value="Unassembled WGS sequence"/>
</dbReference>
<evidence type="ECO:0000313" key="3">
    <source>
        <dbReference type="Proteomes" id="UP000297245"/>
    </source>
</evidence>
<gene>
    <name evidence="2" type="ORF">K435DRAFT_800015</name>
</gene>
<dbReference type="AlphaFoldDB" id="A0A4S8LU05"/>
<organism evidence="2 3">
    <name type="scientific">Dendrothele bispora (strain CBS 962.96)</name>
    <dbReference type="NCBI Taxonomy" id="1314807"/>
    <lineage>
        <taxon>Eukaryota</taxon>
        <taxon>Fungi</taxon>
        <taxon>Dikarya</taxon>
        <taxon>Basidiomycota</taxon>
        <taxon>Agaricomycotina</taxon>
        <taxon>Agaricomycetes</taxon>
        <taxon>Agaricomycetidae</taxon>
        <taxon>Agaricales</taxon>
        <taxon>Agaricales incertae sedis</taxon>
        <taxon>Dendrothele</taxon>
    </lineage>
</organism>
<name>A0A4S8LU05_DENBC</name>
<dbReference type="EMBL" id="ML179260">
    <property type="protein sequence ID" value="THU93047.1"/>
    <property type="molecule type" value="Genomic_DNA"/>
</dbReference>
<evidence type="ECO:0000313" key="2">
    <source>
        <dbReference type="EMBL" id="THU93047.1"/>
    </source>
</evidence>
<feature type="region of interest" description="Disordered" evidence="1">
    <location>
        <begin position="136"/>
        <end position="224"/>
    </location>
</feature>
<protein>
    <submittedName>
        <fullName evidence="2">Uncharacterized protein</fullName>
    </submittedName>
</protein>
<feature type="compositionally biased region" description="Basic and acidic residues" evidence="1">
    <location>
        <begin position="173"/>
        <end position="187"/>
    </location>
</feature>
<proteinExistence type="predicted"/>
<keyword evidence="3" id="KW-1185">Reference proteome</keyword>
<sequence length="309" mass="33245">MIVMVSYDGQEIFTYNDGFGEEIDPDRFTKRHKDGLVGGRMTDNAVDNDHPNPQCPNSTTIACSSGGSSYGSTNIITSYGPSGSGRHPSSALHLQERIITDSFYNRRQRIRIIKQVVKAVDERLWVASFSRSESWNGPAVGGSMVGGGGPAQGQRRLSGSEGDRNGSGSGGRTGREDKEGMRMDGLGKSRRINLTGGPGAYQGTSSGKPAPRDNPNPSGVLVHRDGGSLVLDEQLRNGKGGSDGEGGARWEEGVRDGIRGKSHFRHALADFAPLSVTCDHAQFPQLSFVRTFKNTKFRTLFGFTDFSVT</sequence>